<evidence type="ECO:0000313" key="2">
    <source>
        <dbReference type="EMBL" id="MEV0367498.1"/>
    </source>
</evidence>
<feature type="region of interest" description="Disordered" evidence="1">
    <location>
        <begin position="1"/>
        <end position="27"/>
    </location>
</feature>
<gene>
    <name evidence="2" type="ORF">AB0H72_32915</name>
</gene>
<organism evidence="2 3">
    <name type="scientific">Nocardia fusca</name>
    <dbReference type="NCBI Taxonomy" id="941183"/>
    <lineage>
        <taxon>Bacteria</taxon>
        <taxon>Bacillati</taxon>
        <taxon>Actinomycetota</taxon>
        <taxon>Actinomycetes</taxon>
        <taxon>Mycobacteriales</taxon>
        <taxon>Nocardiaceae</taxon>
        <taxon>Nocardia</taxon>
    </lineage>
</organism>
<evidence type="ECO:0000256" key="1">
    <source>
        <dbReference type="SAM" id="MobiDB-lite"/>
    </source>
</evidence>
<dbReference type="RefSeq" id="WP_357987136.1">
    <property type="nucleotide sequence ID" value="NZ_JBFAIH010000031.1"/>
</dbReference>
<feature type="compositionally biased region" description="Basic and acidic residues" evidence="1">
    <location>
        <begin position="1"/>
        <end position="17"/>
    </location>
</feature>
<keyword evidence="3" id="KW-1185">Reference proteome</keyword>
<name>A0ABV3FJ20_9NOCA</name>
<evidence type="ECO:0000313" key="3">
    <source>
        <dbReference type="Proteomes" id="UP001551658"/>
    </source>
</evidence>
<proteinExistence type="predicted"/>
<dbReference type="Proteomes" id="UP001551658">
    <property type="component" value="Unassembled WGS sequence"/>
</dbReference>
<protein>
    <submittedName>
        <fullName evidence="2">Uncharacterized protein</fullName>
    </submittedName>
</protein>
<dbReference type="EMBL" id="JBFAIH010000031">
    <property type="protein sequence ID" value="MEV0367498.1"/>
    <property type="molecule type" value="Genomic_DNA"/>
</dbReference>
<dbReference type="InterPro" id="IPR056037">
    <property type="entry name" value="DUF7620"/>
</dbReference>
<comment type="caution">
    <text evidence="2">The sequence shown here is derived from an EMBL/GenBank/DDBJ whole genome shotgun (WGS) entry which is preliminary data.</text>
</comment>
<accession>A0ABV3FJ20</accession>
<reference evidence="2 3" key="1">
    <citation type="submission" date="2024-06" db="EMBL/GenBank/DDBJ databases">
        <title>The Natural Products Discovery Center: Release of the First 8490 Sequenced Strains for Exploring Actinobacteria Biosynthetic Diversity.</title>
        <authorList>
            <person name="Kalkreuter E."/>
            <person name="Kautsar S.A."/>
            <person name="Yang D."/>
            <person name="Bader C.D."/>
            <person name="Teijaro C.N."/>
            <person name="Fluegel L."/>
            <person name="Davis C.M."/>
            <person name="Simpson J.R."/>
            <person name="Lauterbach L."/>
            <person name="Steele A.D."/>
            <person name="Gui C."/>
            <person name="Meng S."/>
            <person name="Li G."/>
            <person name="Viehrig K."/>
            <person name="Ye F."/>
            <person name="Su P."/>
            <person name="Kiefer A.F."/>
            <person name="Nichols A."/>
            <person name="Cepeda A.J."/>
            <person name="Yan W."/>
            <person name="Fan B."/>
            <person name="Jiang Y."/>
            <person name="Adhikari A."/>
            <person name="Zheng C.-J."/>
            <person name="Schuster L."/>
            <person name="Cowan T.M."/>
            <person name="Smanski M.J."/>
            <person name="Chevrette M.G."/>
            <person name="De Carvalho L.P.S."/>
            <person name="Shen B."/>
        </authorList>
    </citation>
    <scope>NUCLEOTIDE SEQUENCE [LARGE SCALE GENOMIC DNA]</scope>
    <source>
        <strain evidence="2 3">NPDC050671</strain>
    </source>
</reference>
<dbReference type="Pfam" id="PF24596">
    <property type="entry name" value="DUF7620"/>
    <property type="match status" value="1"/>
</dbReference>
<sequence>MESEELRAARAEMERADQQLQRVQQHGEKVDKISEALNTYIVRNHFGESIKRAFERRAAT</sequence>